<evidence type="ECO:0000256" key="4">
    <source>
        <dbReference type="ARBA" id="ARBA00022786"/>
    </source>
</evidence>
<dbReference type="SUPFAM" id="SSF57850">
    <property type="entry name" value="RING/U-box"/>
    <property type="match status" value="1"/>
</dbReference>
<name>A0AAD2DVW6_9LAMI</name>
<evidence type="ECO:0000256" key="3">
    <source>
        <dbReference type="ARBA" id="ARBA00022679"/>
    </source>
</evidence>
<feature type="domain" description="U-box" evidence="6">
    <location>
        <begin position="6"/>
        <end position="81"/>
    </location>
</feature>
<dbReference type="InterPro" id="IPR003613">
    <property type="entry name" value="Ubox_domain"/>
</dbReference>
<organism evidence="7 8">
    <name type="scientific">Fraxinus pennsylvanica</name>
    <dbReference type="NCBI Taxonomy" id="56036"/>
    <lineage>
        <taxon>Eukaryota</taxon>
        <taxon>Viridiplantae</taxon>
        <taxon>Streptophyta</taxon>
        <taxon>Embryophyta</taxon>
        <taxon>Tracheophyta</taxon>
        <taxon>Spermatophyta</taxon>
        <taxon>Magnoliopsida</taxon>
        <taxon>eudicotyledons</taxon>
        <taxon>Gunneridae</taxon>
        <taxon>Pentapetalae</taxon>
        <taxon>asterids</taxon>
        <taxon>lamiids</taxon>
        <taxon>Lamiales</taxon>
        <taxon>Oleaceae</taxon>
        <taxon>Oleeae</taxon>
        <taxon>Fraxinus</taxon>
    </lineage>
</organism>
<dbReference type="GO" id="GO:0006952">
    <property type="term" value="P:defense response"/>
    <property type="evidence" value="ECO:0007669"/>
    <property type="project" value="UniProtKB-ARBA"/>
</dbReference>
<comment type="pathway">
    <text evidence="2 5">Protein modification; protein ubiquitination.</text>
</comment>
<reference evidence="7" key="1">
    <citation type="submission" date="2023-05" db="EMBL/GenBank/DDBJ databases">
        <authorList>
            <person name="Huff M."/>
        </authorList>
    </citation>
    <scope>NUCLEOTIDE SEQUENCE</scope>
</reference>
<dbReference type="EMBL" id="OU503043">
    <property type="protein sequence ID" value="CAI9765911.1"/>
    <property type="molecule type" value="Genomic_DNA"/>
</dbReference>
<dbReference type="FunFam" id="3.30.40.10:FF:000437">
    <property type="entry name" value="RING-type E3 ubiquitin transferase"/>
    <property type="match status" value="1"/>
</dbReference>
<sequence length="419" mass="47181">MDNEIEVPPYFLCPITLEIMKDPVTVSTGITYDRESIEKWLFSQKNDTCPVTKQILVDSELTPNVTLRRVIQSWCTLHSSDGIERFPTPKPPVGKPQIVKLLNEAKSPHKQTKCLQRLRSIASQSETNRRCMESVGVAEFLASLIVERIGESSLREVEDSVFDDTTTRKNDEALSILHHLQLSEAGVKSLMRYRNGEFVKSLTRIMLRGSYESRAYVVMLLKSMFEVADDTMQLISVRYEVFTGLVQILHDQISQKASKAALKVLIDVCPWGRNRIKAVEAGAVPLLIDLLLNLNSSDKRDCEMILMVLDYLCQCAEGRAEFLKHCAGLAIVSKKILRISQAASERAVRILYSISKFSATPGVLQEMLQLGVVTKLSLVLQVDCGRKTRERAKEILKMHAKAWKNSSCVPNHLLISYPS</sequence>
<keyword evidence="8" id="KW-1185">Reference proteome</keyword>
<dbReference type="GO" id="GO:0016567">
    <property type="term" value="P:protein ubiquitination"/>
    <property type="evidence" value="ECO:0007669"/>
    <property type="project" value="UniProtKB-UniRule"/>
</dbReference>
<keyword evidence="3 5" id="KW-0808">Transferase</keyword>
<dbReference type="InterPro" id="IPR013083">
    <property type="entry name" value="Znf_RING/FYVE/PHD"/>
</dbReference>
<evidence type="ECO:0000259" key="6">
    <source>
        <dbReference type="PROSITE" id="PS51698"/>
    </source>
</evidence>
<dbReference type="InterPro" id="IPR058678">
    <property type="entry name" value="ARM_PUB"/>
</dbReference>
<dbReference type="PROSITE" id="PS51698">
    <property type="entry name" value="U_BOX"/>
    <property type="match status" value="1"/>
</dbReference>
<evidence type="ECO:0000256" key="2">
    <source>
        <dbReference type="ARBA" id="ARBA00004906"/>
    </source>
</evidence>
<dbReference type="CDD" id="cd16664">
    <property type="entry name" value="RING-Ubox_PUB"/>
    <property type="match status" value="1"/>
</dbReference>
<comment type="function">
    <text evidence="5">Functions as an E3 ubiquitin ligase.</text>
</comment>
<accession>A0AAD2DVW6</accession>
<dbReference type="InterPro" id="IPR011989">
    <property type="entry name" value="ARM-like"/>
</dbReference>
<dbReference type="AlphaFoldDB" id="A0AAD2DVW6"/>
<protein>
    <recommendedName>
        <fullName evidence="5 6">U-box domain-containing protein</fullName>
        <ecNumber evidence="5">2.3.2.27</ecNumber>
    </recommendedName>
    <alternativeName>
        <fullName evidence="5">RING-type E3 ubiquitin transferase PUB</fullName>
    </alternativeName>
</protein>
<evidence type="ECO:0000313" key="8">
    <source>
        <dbReference type="Proteomes" id="UP000834106"/>
    </source>
</evidence>
<dbReference type="InterPro" id="IPR045185">
    <property type="entry name" value="PUB22/23/24-like"/>
</dbReference>
<dbReference type="Proteomes" id="UP000834106">
    <property type="component" value="Chromosome 8"/>
</dbReference>
<evidence type="ECO:0000256" key="5">
    <source>
        <dbReference type="RuleBase" id="RU369093"/>
    </source>
</evidence>
<gene>
    <name evidence="7" type="ORF">FPE_LOCUS13341</name>
</gene>
<dbReference type="InterPro" id="IPR016024">
    <property type="entry name" value="ARM-type_fold"/>
</dbReference>
<dbReference type="GO" id="GO:0061630">
    <property type="term" value="F:ubiquitin protein ligase activity"/>
    <property type="evidence" value="ECO:0007669"/>
    <property type="project" value="UniProtKB-UniRule"/>
</dbReference>
<dbReference type="PANTHER" id="PTHR22849:SF132">
    <property type="entry name" value="E3 UBIQUITIN-PROTEIN LIGASE PUB23"/>
    <property type="match status" value="1"/>
</dbReference>
<dbReference type="EC" id="2.3.2.27" evidence="5"/>
<dbReference type="Gene3D" id="3.30.40.10">
    <property type="entry name" value="Zinc/RING finger domain, C3HC4 (zinc finger)"/>
    <property type="match status" value="1"/>
</dbReference>
<evidence type="ECO:0000313" key="7">
    <source>
        <dbReference type="EMBL" id="CAI9765911.1"/>
    </source>
</evidence>
<dbReference type="PANTHER" id="PTHR22849">
    <property type="entry name" value="WDSAM1 PROTEIN"/>
    <property type="match status" value="1"/>
</dbReference>
<dbReference type="InterPro" id="IPR045210">
    <property type="entry name" value="RING-Ubox_PUB"/>
</dbReference>
<dbReference type="Pfam" id="PF25598">
    <property type="entry name" value="ARM_PUB"/>
    <property type="match status" value="1"/>
</dbReference>
<comment type="catalytic activity">
    <reaction evidence="1 5">
        <text>S-ubiquitinyl-[E2 ubiquitin-conjugating enzyme]-L-cysteine + [acceptor protein]-L-lysine = [E2 ubiquitin-conjugating enzyme]-L-cysteine + N(6)-ubiquitinyl-[acceptor protein]-L-lysine.</text>
        <dbReference type="EC" id="2.3.2.27"/>
    </reaction>
</comment>
<dbReference type="SUPFAM" id="SSF48371">
    <property type="entry name" value="ARM repeat"/>
    <property type="match status" value="1"/>
</dbReference>
<evidence type="ECO:0000256" key="1">
    <source>
        <dbReference type="ARBA" id="ARBA00000900"/>
    </source>
</evidence>
<dbReference type="SMART" id="SM00504">
    <property type="entry name" value="Ubox"/>
    <property type="match status" value="1"/>
</dbReference>
<dbReference type="Pfam" id="PF04564">
    <property type="entry name" value="U-box"/>
    <property type="match status" value="1"/>
</dbReference>
<keyword evidence="4 5" id="KW-0833">Ubl conjugation pathway</keyword>
<proteinExistence type="predicted"/>
<dbReference type="Gene3D" id="1.25.10.10">
    <property type="entry name" value="Leucine-rich Repeat Variant"/>
    <property type="match status" value="1"/>
</dbReference>